<evidence type="ECO:0000313" key="3">
    <source>
        <dbReference type="Proteomes" id="UP000660270"/>
    </source>
</evidence>
<comment type="caution">
    <text evidence="2">The sequence shown here is derived from an EMBL/GenBank/DDBJ whole genome shotgun (WGS) entry which is preliminary data.</text>
</comment>
<keyword evidence="1" id="KW-1133">Transmembrane helix</keyword>
<gene>
    <name evidence="2" type="ORF">H6G43_07955</name>
</gene>
<feature type="transmembrane region" description="Helical" evidence="1">
    <location>
        <begin position="393"/>
        <end position="414"/>
    </location>
</feature>
<dbReference type="RefSeq" id="WP_190388235.1">
    <property type="nucleotide sequence ID" value="NZ_JACJTM010000013.1"/>
</dbReference>
<organism evidence="2 3">
    <name type="scientific">Aphanizomenon flos-aquae FACHB-1249</name>
    <dbReference type="NCBI Taxonomy" id="2692889"/>
    <lineage>
        <taxon>Bacteria</taxon>
        <taxon>Bacillati</taxon>
        <taxon>Cyanobacteriota</taxon>
        <taxon>Cyanophyceae</taxon>
        <taxon>Nostocales</taxon>
        <taxon>Aphanizomenonaceae</taxon>
        <taxon>Aphanizomenon</taxon>
    </lineage>
</organism>
<sequence>MAFRQKGRQKSSQNSRFSKIKNFIITKSGLIQTKFNNINNNFNNFLQQLPNLKKYLIRQQSSILVIILLAVLCIITIAAIAPGNHTFEGNLIFQEMSFTYNEPQPKVFLRNIKNIQELEKEGIQTLTFTGSFESQLPEINKSNSLEIQLPEEKSKIIISPANSQTESDIKLEKLQLQPQTRITKLHYDFERQGLAFSLVPNSENHPNSLEISLGQKPVKVTVAGYKIPSLNLPKSPDDQEELEFIVTPDNPGLNLKIQEDTNLYLTLSKPPKKSELNRWFKGKIQTKNVKFTQLLKDGNDPKNDLEISTIIEGKIRMVEQDRDIKENQFLMGENSDKPLNIQVINNMQIIPEKKGIEARFSGKTKKIQIGLDQDFPVSSIQGSWLDGVLPRDAIIALFSFGAATVANLLSWLFANINSRKS</sequence>
<protein>
    <submittedName>
        <fullName evidence="2">Uncharacterized protein</fullName>
    </submittedName>
</protein>
<dbReference type="EMBL" id="JACJTM010000013">
    <property type="protein sequence ID" value="MBD2685166.1"/>
    <property type="molecule type" value="Genomic_DNA"/>
</dbReference>
<dbReference type="Proteomes" id="UP000660270">
    <property type="component" value="Unassembled WGS sequence"/>
</dbReference>
<keyword evidence="1" id="KW-0472">Membrane</keyword>
<evidence type="ECO:0000256" key="1">
    <source>
        <dbReference type="SAM" id="Phobius"/>
    </source>
</evidence>
<keyword evidence="3" id="KW-1185">Reference proteome</keyword>
<proteinExistence type="predicted"/>
<reference evidence="2 3" key="1">
    <citation type="journal article" date="2020" name="ISME J.">
        <title>Comparative genomics reveals insights into cyanobacterial evolution and habitat adaptation.</title>
        <authorList>
            <person name="Chen M.Y."/>
            <person name="Teng W.K."/>
            <person name="Zhao L."/>
            <person name="Hu C.X."/>
            <person name="Zhou Y.K."/>
            <person name="Han B.P."/>
            <person name="Song L.R."/>
            <person name="Shu W.S."/>
        </authorList>
    </citation>
    <scope>NUCLEOTIDE SEQUENCE [LARGE SCALE GENOMIC DNA]</scope>
    <source>
        <strain evidence="2 3">FACHB-1249</strain>
    </source>
</reference>
<evidence type="ECO:0000313" key="2">
    <source>
        <dbReference type="EMBL" id="MBD2685166.1"/>
    </source>
</evidence>
<feature type="transmembrane region" description="Helical" evidence="1">
    <location>
        <begin position="63"/>
        <end position="81"/>
    </location>
</feature>
<name>A0ABR8IRQ0_APHFL</name>
<accession>A0ABR8IRQ0</accession>
<dbReference type="GeneID" id="78220204"/>
<keyword evidence="1" id="KW-0812">Transmembrane</keyword>